<reference evidence="2" key="1">
    <citation type="journal article" date="2023" name="Nat. Commun.">
        <title>Diploid and tetraploid genomes of Acorus and the evolution of monocots.</title>
        <authorList>
            <person name="Ma L."/>
            <person name="Liu K.W."/>
            <person name="Li Z."/>
            <person name="Hsiao Y.Y."/>
            <person name="Qi Y."/>
            <person name="Fu T."/>
            <person name="Tang G.D."/>
            <person name="Zhang D."/>
            <person name="Sun W.H."/>
            <person name="Liu D.K."/>
            <person name="Li Y."/>
            <person name="Chen G.Z."/>
            <person name="Liu X.D."/>
            <person name="Liao X.Y."/>
            <person name="Jiang Y.T."/>
            <person name="Yu X."/>
            <person name="Hao Y."/>
            <person name="Huang J."/>
            <person name="Zhao X.W."/>
            <person name="Ke S."/>
            <person name="Chen Y.Y."/>
            <person name="Wu W.L."/>
            <person name="Hsu J.L."/>
            <person name="Lin Y.F."/>
            <person name="Huang M.D."/>
            <person name="Li C.Y."/>
            <person name="Huang L."/>
            <person name="Wang Z.W."/>
            <person name="Zhao X."/>
            <person name="Zhong W.Y."/>
            <person name="Peng D.H."/>
            <person name="Ahmad S."/>
            <person name="Lan S."/>
            <person name="Zhang J.S."/>
            <person name="Tsai W.C."/>
            <person name="Van de Peer Y."/>
            <person name="Liu Z.J."/>
        </authorList>
    </citation>
    <scope>NUCLEOTIDE SEQUENCE</scope>
    <source>
        <strain evidence="2">SCP</strain>
    </source>
</reference>
<dbReference type="PANTHER" id="PTHR32487">
    <property type="entry name" value="3-OXO-DELTA(4,5)-STEROID 5-BETA-REDUCTASE"/>
    <property type="match status" value="1"/>
</dbReference>
<dbReference type="CDD" id="cd08948">
    <property type="entry name" value="5beta-POR_like_SDR_a"/>
    <property type="match status" value="1"/>
</dbReference>
<dbReference type="InterPro" id="IPR036291">
    <property type="entry name" value="NAD(P)-bd_dom_sf"/>
</dbReference>
<dbReference type="AlphaFoldDB" id="A0AAV9BFJ3"/>
<dbReference type="EMBL" id="JAUJYN010000003">
    <property type="protein sequence ID" value="KAK1275426.1"/>
    <property type="molecule type" value="Genomic_DNA"/>
</dbReference>
<dbReference type="SUPFAM" id="SSF51735">
    <property type="entry name" value="NAD(P)-binding Rossmann-fold domains"/>
    <property type="match status" value="1"/>
</dbReference>
<dbReference type="Gene3D" id="3.40.50.720">
    <property type="entry name" value="NAD(P)-binding Rossmann-like Domain"/>
    <property type="match status" value="1"/>
</dbReference>
<sequence>MEWKLKREWWKERSLTSIECGRRKTNTLNIVVRPQHGARRTDVKKHLLGRRKVRPVNYRSVAVVIGATGIVGHSLCKILPCDDTPGGPWKVYAVADQPSSSYDSSLGPHITYIETDLTDPSDALAKLSSLSDATHLFYVALSACDTESSMFRNTLDALLPNCPNLLHVSLQTGRKHYLGPIQSHDPPYNEDMPRLDAPNFYYNMEDMLIEEVEKREGLSWSVHRPGTIFGFSPNSRMNIMATLCVYAAICKKENSPLRFPGNWVAWNGFSDASDADLVAEHHIWAAVEPFAKNEAFNCSNGDLFKWKQLWRVLAEQFGLEFVEFKEGEEGFSLEEAMKGKGGVWEAIVEEEGLVKTRLEDVASWWFVDAVLGVKEPHLDSMNKSKEHGFLGFRNTVTAFNSWIDKLKASKIVP</sequence>
<keyword evidence="3" id="KW-1185">Reference proteome</keyword>
<dbReference type="InterPro" id="IPR055222">
    <property type="entry name" value="PRISE-like_Rossmann-fold"/>
</dbReference>
<dbReference type="PANTHER" id="PTHR32487:SF0">
    <property type="entry name" value="3-OXO-DELTA(4,5)-STEROID 5-BETA-REDUCTASE"/>
    <property type="match status" value="1"/>
</dbReference>
<proteinExistence type="predicted"/>
<dbReference type="Pfam" id="PF22917">
    <property type="entry name" value="PRISE"/>
    <property type="match status" value="1"/>
</dbReference>
<gene>
    <name evidence="2" type="ORF">QJS04_geneDACA001649</name>
</gene>
<organism evidence="2 3">
    <name type="scientific">Acorus gramineus</name>
    <name type="common">Dwarf sweet flag</name>
    <dbReference type="NCBI Taxonomy" id="55184"/>
    <lineage>
        <taxon>Eukaryota</taxon>
        <taxon>Viridiplantae</taxon>
        <taxon>Streptophyta</taxon>
        <taxon>Embryophyta</taxon>
        <taxon>Tracheophyta</taxon>
        <taxon>Spermatophyta</taxon>
        <taxon>Magnoliopsida</taxon>
        <taxon>Liliopsida</taxon>
        <taxon>Acoraceae</taxon>
        <taxon>Acorus</taxon>
    </lineage>
</organism>
<comment type="caution">
    <text evidence="2">The sequence shown here is derived from an EMBL/GenBank/DDBJ whole genome shotgun (WGS) entry which is preliminary data.</text>
</comment>
<evidence type="ECO:0000313" key="3">
    <source>
        <dbReference type="Proteomes" id="UP001179952"/>
    </source>
</evidence>
<dbReference type="GO" id="GO:0016627">
    <property type="term" value="F:oxidoreductase activity, acting on the CH-CH group of donors"/>
    <property type="evidence" value="ECO:0007669"/>
    <property type="project" value="UniProtKB-ARBA"/>
</dbReference>
<reference evidence="2" key="2">
    <citation type="submission" date="2023-06" db="EMBL/GenBank/DDBJ databases">
        <authorList>
            <person name="Ma L."/>
            <person name="Liu K.-W."/>
            <person name="Li Z."/>
            <person name="Hsiao Y.-Y."/>
            <person name="Qi Y."/>
            <person name="Fu T."/>
            <person name="Tang G."/>
            <person name="Zhang D."/>
            <person name="Sun W.-H."/>
            <person name="Liu D.-K."/>
            <person name="Li Y."/>
            <person name="Chen G.-Z."/>
            <person name="Liu X.-D."/>
            <person name="Liao X.-Y."/>
            <person name="Jiang Y.-T."/>
            <person name="Yu X."/>
            <person name="Hao Y."/>
            <person name="Huang J."/>
            <person name="Zhao X.-W."/>
            <person name="Ke S."/>
            <person name="Chen Y.-Y."/>
            <person name="Wu W.-L."/>
            <person name="Hsu J.-L."/>
            <person name="Lin Y.-F."/>
            <person name="Huang M.-D."/>
            <person name="Li C.-Y."/>
            <person name="Huang L."/>
            <person name="Wang Z.-W."/>
            <person name="Zhao X."/>
            <person name="Zhong W.-Y."/>
            <person name="Peng D.-H."/>
            <person name="Ahmad S."/>
            <person name="Lan S."/>
            <person name="Zhang J.-S."/>
            <person name="Tsai W.-C."/>
            <person name="Van De Peer Y."/>
            <person name="Liu Z.-J."/>
        </authorList>
    </citation>
    <scope>NUCLEOTIDE SEQUENCE</scope>
    <source>
        <strain evidence="2">SCP</strain>
        <tissue evidence="2">Leaves</tissue>
    </source>
</reference>
<accession>A0AAV9BFJ3</accession>
<evidence type="ECO:0000259" key="1">
    <source>
        <dbReference type="Pfam" id="PF22917"/>
    </source>
</evidence>
<name>A0AAV9BFJ3_ACOGR</name>
<protein>
    <recommendedName>
        <fullName evidence="1">PRISE-like Rossmann-fold domain-containing protein</fullName>
    </recommendedName>
</protein>
<evidence type="ECO:0000313" key="2">
    <source>
        <dbReference type="EMBL" id="KAK1275426.1"/>
    </source>
</evidence>
<dbReference type="Proteomes" id="UP001179952">
    <property type="component" value="Unassembled WGS sequence"/>
</dbReference>
<feature type="domain" description="PRISE-like Rossmann-fold" evidence="1">
    <location>
        <begin position="145"/>
        <end position="413"/>
    </location>
</feature>